<gene>
    <name evidence="1" type="ORF">V8G54_022076</name>
</gene>
<proteinExistence type="predicted"/>
<keyword evidence="2" id="KW-1185">Reference proteome</keyword>
<dbReference type="AlphaFoldDB" id="A0AAQ3NEC1"/>
<evidence type="ECO:0000313" key="2">
    <source>
        <dbReference type="Proteomes" id="UP001374535"/>
    </source>
</evidence>
<dbReference type="Proteomes" id="UP001374535">
    <property type="component" value="Chromosome 6"/>
</dbReference>
<evidence type="ECO:0000313" key="1">
    <source>
        <dbReference type="EMBL" id="WVZ08730.1"/>
    </source>
</evidence>
<reference evidence="1 2" key="1">
    <citation type="journal article" date="2023" name="Life. Sci Alliance">
        <title>Evolutionary insights into 3D genome organization and epigenetic landscape of Vigna mungo.</title>
        <authorList>
            <person name="Junaid A."/>
            <person name="Singh B."/>
            <person name="Bhatia S."/>
        </authorList>
    </citation>
    <scope>NUCLEOTIDE SEQUENCE [LARGE SCALE GENOMIC DNA]</scope>
    <source>
        <strain evidence="1">Urdbean</strain>
    </source>
</reference>
<organism evidence="1 2">
    <name type="scientific">Vigna mungo</name>
    <name type="common">Black gram</name>
    <name type="synonym">Phaseolus mungo</name>
    <dbReference type="NCBI Taxonomy" id="3915"/>
    <lineage>
        <taxon>Eukaryota</taxon>
        <taxon>Viridiplantae</taxon>
        <taxon>Streptophyta</taxon>
        <taxon>Embryophyta</taxon>
        <taxon>Tracheophyta</taxon>
        <taxon>Spermatophyta</taxon>
        <taxon>Magnoliopsida</taxon>
        <taxon>eudicotyledons</taxon>
        <taxon>Gunneridae</taxon>
        <taxon>Pentapetalae</taxon>
        <taxon>rosids</taxon>
        <taxon>fabids</taxon>
        <taxon>Fabales</taxon>
        <taxon>Fabaceae</taxon>
        <taxon>Papilionoideae</taxon>
        <taxon>50 kb inversion clade</taxon>
        <taxon>NPAAA clade</taxon>
        <taxon>indigoferoid/millettioid clade</taxon>
        <taxon>Phaseoleae</taxon>
        <taxon>Vigna</taxon>
    </lineage>
</organism>
<name>A0AAQ3NEC1_VIGMU</name>
<dbReference type="EMBL" id="CP144695">
    <property type="protein sequence ID" value="WVZ08730.1"/>
    <property type="molecule type" value="Genomic_DNA"/>
</dbReference>
<accession>A0AAQ3NEC1</accession>
<sequence length="112" mass="13942">MLLSIFLPFFHISKAYAFIMIHTTKLNQTYHYIIFRFRRCYFPFHFPLTFSLFSLSFFHHNNQLIVNKKKKVKIFLKKGYFARYIFYSYYELLRTKERKKILISYHVSKPIY</sequence>
<protein>
    <submittedName>
        <fullName evidence="1">Uncharacterized protein</fullName>
    </submittedName>
</protein>